<dbReference type="AlphaFoldDB" id="A0A1X4GBC2"/>
<evidence type="ECO:0000256" key="1">
    <source>
        <dbReference type="SAM" id="MobiDB-lite"/>
    </source>
</evidence>
<protein>
    <submittedName>
        <fullName evidence="2">Uncharacterized protein</fullName>
    </submittedName>
</protein>
<dbReference type="InterPro" id="IPR040278">
    <property type="entry name" value="UPF0426"/>
</dbReference>
<comment type="caution">
    <text evidence="2">The sequence shown here is derived from an EMBL/GenBank/DDBJ whole genome shotgun (WGS) entry which is preliminary data.</text>
</comment>
<dbReference type="EMBL" id="NBYN01000010">
    <property type="protein sequence ID" value="OSO94481.1"/>
    <property type="molecule type" value="Genomic_DNA"/>
</dbReference>
<evidence type="ECO:0000313" key="3">
    <source>
        <dbReference type="Proteomes" id="UP000192997"/>
    </source>
</evidence>
<gene>
    <name evidence="2" type="ORF">B7O87_02755</name>
</gene>
<feature type="region of interest" description="Disordered" evidence="1">
    <location>
        <begin position="49"/>
        <end position="72"/>
    </location>
</feature>
<dbReference type="RefSeq" id="WP_085727101.1">
    <property type="nucleotide sequence ID" value="NZ_NBYN01000010.1"/>
</dbReference>
<reference evidence="3" key="1">
    <citation type="submission" date="2017-04" db="EMBL/GenBank/DDBJ databases">
        <authorList>
            <person name="Abreu V.A."/>
            <person name="Popin R.V."/>
            <person name="Rigonato J."/>
            <person name="Andreote A.P."/>
            <person name="Schaker P.C."/>
            <person name="Hoff-Risseti C."/>
            <person name="Alvarenga D.O."/>
            <person name="Varani A.M."/>
            <person name="Fiore M.F."/>
        </authorList>
    </citation>
    <scope>NUCLEOTIDE SEQUENCE [LARGE SCALE GENOMIC DNA]</scope>
    <source>
        <strain evidence="3">CENA303</strain>
    </source>
</reference>
<name>A0A1X4GBC2_9CYAN</name>
<evidence type="ECO:0000313" key="2">
    <source>
        <dbReference type="EMBL" id="OSO94481.1"/>
    </source>
</evidence>
<sequence>MFISELSPLFQELREHPVSFLSGFVSGLLRINLAEEPVKTWLEKQSSSCHSCKSTTDDQNGASSKPQQISID</sequence>
<accession>A0A1X4GBC2</accession>
<dbReference type="Pfam" id="PF26369">
    <property type="entry name" value="UPF0426"/>
    <property type="match status" value="1"/>
</dbReference>
<dbReference type="Proteomes" id="UP000192997">
    <property type="component" value="Unassembled WGS sequence"/>
</dbReference>
<organism evidence="2 3">
    <name type="scientific">Cylindrospermopsis raciborskii CENA303</name>
    <dbReference type="NCBI Taxonomy" id="1170769"/>
    <lineage>
        <taxon>Bacteria</taxon>
        <taxon>Bacillati</taxon>
        <taxon>Cyanobacteriota</taxon>
        <taxon>Cyanophyceae</taxon>
        <taxon>Nostocales</taxon>
        <taxon>Aphanizomenonaceae</taxon>
        <taxon>Cylindrospermopsis</taxon>
    </lineage>
</organism>
<proteinExistence type="predicted"/>